<dbReference type="PIRSF" id="PIRSF006603">
    <property type="entry name" value="DinF"/>
    <property type="match status" value="1"/>
</dbReference>
<dbReference type="InterPro" id="IPR051327">
    <property type="entry name" value="MATE_MepA_subfamily"/>
</dbReference>
<dbReference type="EMBL" id="JAINVB010000001">
    <property type="protein sequence ID" value="MCK0086696.1"/>
    <property type="molecule type" value="Genomic_DNA"/>
</dbReference>
<evidence type="ECO:0000256" key="2">
    <source>
        <dbReference type="ARBA" id="ARBA00008417"/>
    </source>
</evidence>
<evidence type="ECO:0000256" key="3">
    <source>
        <dbReference type="ARBA" id="ARBA00022106"/>
    </source>
</evidence>
<dbReference type="InterPro" id="IPR048279">
    <property type="entry name" value="MdtK-like"/>
</dbReference>
<feature type="transmembrane region" description="Helical" evidence="10">
    <location>
        <begin position="189"/>
        <end position="214"/>
    </location>
</feature>
<keyword evidence="5" id="KW-1003">Cell membrane</keyword>
<comment type="caution">
    <text evidence="11">The sequence shown here is derived from an EMBL/GenBank/DDBJ whole genome shotgun (WGS) entry which is preliminary data.</text>
</comment>
<feature type="transmembrane region" description="Helical" evidence="10">
    <location>
        <begin position="392"/>
        <end position="414"/>
    </location>
</feature>
<dbReference type="RefSeq" id="WP_073929659.1">
    <property type="nucleotide sequence ID" value="NZ_CABHNX010000233.1"/>
</dbReference>
<dbReference type="CDD" id="cd13143">
    <property type="entry name" value="MATE_MepA_like"/>
    <property type="match status" value="1"/>
</dbReference>
<dbReference type="GO" id="GO:0005886">
    <property type="term" value="C:plasma membrane"/>
    <property type="evidence" value="ECO:0007669"/>
    <property type="project" value="UniProtKB-SubCell"/>
</dbReference>
<dbReference type="NCBIfam" id="TIGR00797">
    <property type="entry name" value="matE"/>
    <property type="match status" value="1"/>
</dbReference>
<feature type="transmembrane region" description="Helical" evidence="10">
    <location>
        <begin position="60"/>
        <end position="81"/>
    </location>
</feature>
<dbReference type="InterPro" id="IPR045070">
    <property type="entry name" value="MATE_MepA-like"/>
</dbReference>
<evidence type="ECO:0000256" key="10">
    <source>
        <dbReference type="SAM" id="Phobius"/>
    </source>
</evidence>
<evidence type="ECO:0000256" key="6">
    <source>
        <dbReference type="ARBA" id="ARBA00022692"/>
    </source>
</evidence>
<name>A0AAW5F345_CLOSY</name>
<evidence type="ECO:0000256" key="1">
    <source>
        <dbReference type="ARBA" id="ARBA00004651"/>
    </source>
</evidence>
<feature type="transmembrane region" description="Helical" evidence="10">
    <location>
        <begin position="321"/>
        <end position="343"/>
    </location>
</feature>
<comment type="similarity">
    <text evidence="2">Belongs to the multi antimicrobial extrusion (MATE) (TC 2.A.66.1) family. MepA subfamily.</text>
</comment>
<evidence type="ECO:0000256" key="4">
    <source>
        <dbReference type="ARBA" id="ARBA00022448"/>
    </source>
</evidence>
<accession>A0AAW5F345</accession>
<reference evidence="11" key="1">
    <citation type="journal article" date="2022" name="Cell Host Microbe">
        <title>Colonization of the live biotherapeutic product VE303 and modulation of the microbiota and metabolites in healthy volunteers.</title>
        <authorList>
            <person name="Dsouza M."/>
            <person name="Menon R."/>
            <person name="Crossette E."/>
            <person name="Bhattarai S.K."/>
            <person name="Schneider J."/>
            <person name="Kim Y.G."/>
            <person name="Reddy S."/>
            <person name="Caballero S."/>
            <person name="Felix C."/>
            <person name="Cornacchione L."/>
            <person name="Hendrickson J."/>
            <person name="Watson A.R."/>
            <person name="Minot S.S."/>
            <person name="Greenfield N."/>
            <person name="Schopf L."/>
            <person name="Szabady R."/>
            <person name="Patarroyo J."/>
            <person name="Smith W."/>
            <person name="Harrison P."/>
            <person name="Kuijper E.J."/>
            <person name="Kelly C.P."/>
            <person name="Olle B."/>
            <person name="Bobilev D."/>
            <person name="Silber J.L."/>
            <person name="Bucci V."/>
            <person name="Roberts B."/>
            <person name="Faith J."/>
            <person name="Norman J.M."/>
        </authorList>
    </citation>
    <scope>NUCLEOTIDE SEQUENCE</scope>
    <source>
        <strain evidence="11">VE303-04</strain>
    </source>
</reference>
<dbReference type="GO" id="GO:0046677">
    <property type="term" value="P:response to antibiotic"/>
    <property type="evidence" value="ECO:0007669"/>
    <property type="project" value="UniProtKB-KW"/>
</dbReference>
<keyword evidence="8 10" id="KW-0472">Membrane</keyword>
<dbReference type="GO" id="GO:0042910">
    <property type="term" value="F:xenobiotic transmembrane transporter activity"/>
    <property type="evidence" value="ECO:0007669"/>
    <property type="project" value="InterPro"/>
</dbReference>
<feature type="transmembrane region" description="Helical" evidence="10">
    <location>
        <begin position="164"/>
        <end position="183"/>
    </location>
</feature>
<feature type="transmembrane region" description="Helical" evidence="10">
    <location>
        <begin position="101"/>
        <end position="126"/>
    </location>
</feature>
<keyword evidence="9" id="KW-0046">Antibiotic resistance</keyword>
<protein>
    <recommendedName>
        <fullName evidence="3">Multidrug export protein MepA</fullName>
    </recommendedName>
</protein>
<evidence type="ECO:0000256" key="5">
    <source>
        <dbReference type="ARBA" id="ARBA00022475"/>
    </source>
</evidence>
<dbReference type="PANTHER" id="PTHR43823">
    <property type="entry name" value="SPORULATION PROTEIN YKVU"/>
    <property type="match status" value="1"/>
</dbReference>
<keyword evidence="6 10" id="KW-0812">Transmembrane</keyword>
<keyword evidence="4" id="KW-0813">Transport</keyword>
<keyword evidence="7 10" id="KW-1133">Transmembrane helix</keyword>
<gene>
    <name evidence="11" type="ORF">K5I21_12575</name>
</gene>
<evidence type="ECO:0000313" key="12">
    <source>
        <dbReference type="Proteomes" id="UP001203136"/>
    </source>
</evidence>
<evidence type="ECO:0000256" key="7">
    <source>
        <dbReference type="ARBA" id="ARBA00022989"/>
    </source>
</evidence>
<organism evidence="11 12">
    <name type="scientific">Clostridium symbiosum</name>
    <name type="common">Bacteroides symbiosus</name>
    <dbReference type="NCBI Taxonomy" id="1512"/>
    <lineage>
        <taxon>Bacteria</taxon>
        <taxon>Bacillati</taxon>
        <taxon>Bacillota</taxon>
        <taxon>Clostridia</taxon>
        <taxon>Lachnospirales</taxon>
        <taxon>Lachnospiraceae</taxon>
        <taxon>Otoolea</taxon>
    </lineage>
</organism>
<dbReference type="GO" id="GO:0015297">
    <property type="term" value="F:antiporter activity"/>
    <property type="evidence" value="ECO:0007669"/>
    <property type="project" value="InterPro"/>
</dbReference>
<evidence type="ECO:0000256" key="8">
    <source>
        <dbReference type="ARBA" id="ARBA00023136"/>
    </source>
</evidence>
<dbReference type="Pfam" id="PF01554">
    <property type="entry name" value="MatE"/>
    <property type="match status" value="2"/>
</dbReference>
<feature type="transmembrane region" description="Helical" evidence="10">
    <location>
        <begin position="132"/>
        <end position="152"/>
    </location>
</feature>
<feature type="transmembrane region" description="Helical" evidence="10">
    <location>
        <begin position="420"/>
        <end position="439"/>
    </location>
</feature>
<dbReference type="PANTHER" id="PTHR43823:SF3">
    <property type="entry name" value="MULTIDRUG EXPORT PROTEIN MEPA"/>
    <property type="match status" value="1"/>
</dbReference>
<evidence type="ECO:0000256" key="9">
    <source>
        <dbReference type="ARBA" id="ARBA00023251"/>
    </source>
</evidence>
<evidence type="ECO:0000313" key="11">
    <source>
        <dbReference type="EMBL" id="MCK0086696.1"/>
    </source>
</evidence>
<dbReference type="InterPro" id="IPR002528">
    <property type="entry name" value="MATE_fam"/>
</dbReference>
<dbReference type="Proteomes" id="UP001203136">
    <property type="component" value="Unassembled WGS sequence"/>
</dbReference>
<feature type="transmembrane region" description="Helical" evidence="10">
    <location>
        <begin position="20"/>
        <end position="40"/>
    </location>
</feature>
<proteinExistence type="inferred from homology"/>
<comment type="subcellular location">
    <subcellularLocation>
        <location evidence="1">Cell membrane</location>
        <topology evidence="1">Multi-pass membrane protein</topology>
    </subcellularLocation>
</comment>
<feature type="transmembrane region" description="Helical" evidence="10">
    <location>
        <begin position="244"/>
        <end position="266"/>
    </location>
</feature>
<sequence>MNEGNRRMELLGSAPIPKALLAMGLPAMIGMMINALYNLVDAYFVGGLGTSQMGAISVAFPLGQIVAGLGLLFGNGAASYISRLLGYGEKETANKAASTALYGSLLAGAVMIVCALLFLEPVLILLGATESILPYALAYAGIYTASSIFNVFNVTMNSIVTSEGAARTTMCALMAGAVLNIVLDPVFIYVLGLGVTGAATATAISQAVSALVYLRYVLRRESVFTFRVQDCCFTGKIISEIMKVGIPTLVFQLLTGLSITLINLQAKEYGDSVIAGLGAVTRITAMGSLMVFGFIKGFQPIAGFNYGAEKYDRLCEAVRTAIIWSTVFCAAYGLTLALFSTAIISGFTKGDGEMIRAGRKALAANGCTFLLFGFYTVYSSLFLALGKAREGFILGACRQGICFVPVIWLLPSFIGMDGILFAQPVSDVISAAVAVIMAVRLHRELAHIKIPCSCRSAAR</sequence>
<feature type="transmembrane region" description="Helical" evidence="10">
    <location>
        <begin position="363"/>
        <end position="385"/>
    </location>
</feature>
<dbReference type="AlphaFoldDB" id="A0AAW5F345"/>